<evidence type="ECO:0000313" key="1">
    <source>
        <dbReference type="EnsemblProtists" id="HpaP810191"/>
    </source>
</evidence>
<dbReference type="InParanoid" id="M4BUK3"/>
<reference evidence="2" key="1">
    <citation type="journal article" date="2010" name="Science">
        <title>Signatures of adaptation to obligate biotrophy in the Hyaloperonospora arabidopsidis genome.</title>
        <authorList>
            <person name="Baxter L."/>
            <person name="Tripathy S."/>
            <person name="Ishaque N."/>
            <person name="Boot N."/>
            <person name="Cabral A."/>
            <person name="Kemen E."/>
            <person name="Thines M."/>
            <person name="Ah-Fong A."/>
            <person name="Anderson R."/>
            <person name="Badejoko W."/>
            <person name="Bittner-Eddy P."/>
            <person name="Boore J.L."/>
            <person name="Chibucos M.C."/>
            <person name="Coates M."/>
            <person name="Dehal P."/>
            <person name="Delehaunty K."/>
            <person name="Dong S."/>
            <person name="Downton P."/>
            <person name="Dumas B."/>
            <person name="Fabro G."/>
            <person name="Fronick C."/>
            <person name="Fuerstenberg S.I."/>
            <person name="Fulton L."/>
            <person name="Gaulin E."/>
            <person name="Govers F."/>
            <person name="Hughes L."/>
            <person name="Humphray S."/>
            <person name="Jiang R.H."/>
            <person name="Judelson H."/>
            <person name="Kamoun S."/>
            <person name="Kyung K."/>
            <person name="Meijer H."/>
            <person name="Minx P."/>
            <person name="Morris P."/>
            <person name="Nelson J."/>
            <person name="Phuntumart V."/>
            <person name="Qutob D."/>
            <person name="Rehmany A."/>
            <person name="Rougon-Cardoso A."/>
            <person name="Ryden P."/>
            <person name="Torto-Alalibo T."/>
            <person name="Studholme D."/>
            <person name="Wang Y."/>
            <person name="Win J."/>
            <person name="Wood J."/>
            <person name="Clifton S.W."/>
            <person name="Rogers J."/>
            <person name="Van den Ackerveken G."/>
            <person name="Jones J.D."/>
            <person name="McDowell J.M."/>
            <person name="Beynon J."/>
            <person name="Tyler B.M."/>
        </authorList>
    </citation>
    <scope>NUCLEOTIDE SEQUENCE [LARGE SCALE GENOMIC DNA]</scope>
    <source>
        <strain evidence="2">Emoy2</strain>
    </source>
</reference>
<proteinExistence type="predicted"/>
<dbReference type="HOGENOM" id="CLU_1457129_0_0_1"/>
<keyword evidence="2" id="KW-1185">Reference proteome</keyword>
<dbReference type="EnsemblProtists" id="HpaT810191">
    <property type="protein sequence ID" value="HpaP810191"/>
    <property type="gene ID" value="HpaG810191"/>
</dbReference>
<dbReference type="STRING" id="559515.M4BUK3"/>
<dbReference type="EMBL" id="JH597944">
    <property type="status" value="NOT_ANNOTATED_CDS"/>
    <property type="molecule type" value="Genomic_DNA"/>
</dbReference>
<sequence>MAISRERYTASFFGVSLSPPKAAGNASVVVDGHGNDKLDARTIRCYEELRFTRPEDREFYQQNMYGDAGALERKVEGENSGGSDVPHSVHDARERIESGNVIITSAIHNDAVIGSPSAEKIRDMSVPVLLVMTLTSDIISFRVSYMSKKKPTAPAKAFERPLYYHPIRSFSTRLELYSSRHSVPVR</sequence>
<reference evidence="1" key="2">
    <citation type="submission" date="2015-06" db="UniProtKB">
        <authorList>
            <consortium name="EnsemblProtists"/>
        </authorList>
    </citation>
    <scope>IDENTIFICATION</scope>
    <source>
        <strain evidence="1">Emoy2</strain>
    </source>
</reference>
<dbReference type="VEuPathDB" id="FungiDB:HpaG810191"/>
<name>M4BUK3_HYAAE</name>
<evidence type="ECO:0000313" key="2">
    <source>
        <dbReference type="Proteomes" id="UP000011713"/>
    </source>
</evidence>
<protein>
    <submittedName>
        <fullName evidence="1">Uncharacterized protein</fullName>
    </submittedName>
</protein>
<accession>M4BUK3</accession>
<dbReference type="Proteomes" id="UP000011713">
    <property type="component" value="Unassembled WGS sequence"/>
</dbReference>
<organism evidence="1 2">
    <name type="scientific">Hyaloperonospora arabidopsidis (strain Emoy2)</name>
    <name type="common">Downy mildew agent</name>
    <name type="synonym">Peronospora arabidopsidis</name>
    <dbReference type="NCBI Taxonomy" id="559515"/>
    <lineage>
        <taxon>Eukaryota</taxon>
        <taxon>Sar</taxon>
        <taxon>Stramenopiles</taxon>
        <taxon>Oomycota</taxon>
        <taxon>Peronosporomycetes</taxon>
        <taxon>Peronosporales</taxon>
        <taxon>Peronosporaceae</taxon>
        <taxon>Hyaloperonospora</taxon>
    </lineage>
</organism>
<dbReference type="AlphaFoldDB" id="M4BUK3"/>